<gene>
    <name evidence="1" type="ORF">HIJ39_07455</name>
</gene>
<reference evidence="1 2" key="1">
    <citation type="submission" date="2020-04" db="EMBL/GenBank/DDBJ databases">
        <authorList>
            <person name="Zhang R."/>
            <person name="Schippers A."/>
        </authorList>
    </citation>
    <scope>NUCLEOTIDE SEQUENCE [LARGE SCALE GENOMIC DNA]</scope>
    <source>
        <strain evidence="1 2">DSM 109850</strain>
    </source>
</reference>
<sequence>MTFPKRLKLYWLLMKFGWRGHRQGYDGEALRDYMFREIWPYVQRDAPGWSYQGFRRWMDTYRATREGR</sequence>
<comment type="caution">
    <text evidence="1">The sequence shown here is derived from an EMBL/GenBank/DDBJ whole genome shotgun (WGS) entry which is preliminary data.</text>
</comment>
<accession>A0A7Y0Q2S0</accession>
<name>A0A7Y0Q2S0_9FIRM</name>
<dbReference type="Proteomes" id="UP000533476">
    <property type="component" value="Unassembled WGS sequence"/>
</dbReference>
<dbReference type="EMBL" id="JABBVZ010000018">
    <property type="protein sequence ID" value="NMP22186.1"/>
    <property type="molecule type" value="Genomic_DNA"/>
</dbReference>
<dbReference type="AlphaFoldDB" id="A0A7Y0Q2S0"/>
<proteinExistence type="predicted"/>
<dbReference type="RefSeq" id="WP_169098255.1">
    <property type="nucleotide sequence ID" value="NZ_JABBVZ010000018.1"/>
</dbReference>
<protein>
    <submittedName>
        <fullName evidence="1">Uncharacterized protein</fullName>
    </submittedName>
</protein>
<evidence type="ECO:0000313" key="1">
    <source>
        <dbReference type="EMBL" id="NMP22186.1"/>
    </source>
</evidence>
<keyword evidence="2" id="KW-1185">Reference proteome</keyword>
<organism evidence="1 2">
    <name type="scientific">Sulfobacillus harzensis</name>
    <dbReference type="NCBI Taxonomy" id="2729629"/>
    <lineage>
        <taxon>Bacteria</taxon>
        <taxon>Bacillati</taxon>
        <taxon>Bacillota</taxon>
        <taxon>Clostridia</taxon>
        <taxon>Eubacteriales</taxon>
        <taxon>Clostridiales Family XVII. Incertae Sedis</taxon>
        <taxon>Sulfobacillus</taxon>
    </lineage>
</organism>
<evidence type="ECO:0000313" key="2">
    <source>
        <dbReference type="Proteomes" id="UP000533476"/>
    </source>
</evidence>